<evidence type="ECO:0000313" key="2">
    <source>
        <dbReference type="EMBL" id="CAB3397837.1"/>
    </source>
</evidence>
<comment type="caution">
    <text evidence="2">The sequence shown here is derived from an EMBL/GenBank/DDBJ whole genome shotgun (WGS) entry which is preliminary data.</text>
</comment>
<reference evidence="2 3" key="1">
    <citation type="submission" date="2020-04" db="EMBL/GenBank/DDBJ databases">
        <authorList>
            <person name="Laetsch R D."/>
            <person name="Stevens L."/>
            <person name="Kumar S."/>
            <person name="Blaxter L. M."/>
        </authorList>
    </citation>
    <scope>NUCLEOTIDE SEQUENCE [LARGE SCALE GENOMIC DNA]</scope>
</reference>
<organism evidence="2 3">
    <name type="scientific">Caenorhabditis bovis</name>
    <dbReference type="NCBI Taxonomy" id="2654633"/>
    <lineage>
        <taxon>Eukaryota</taxon>
        <taxon>Metazoa</taxon>
        <taxon>Ecdysozoa</taxon>
        <taxon>Nematoda</taxon>
        <taxon>Chromadorea</taxon>
        <taxon>Rhabditida</taxon>
        <taxon>Rhabditina</taxon>
        <taxon>Rhabditomorpha</taxon>
        <taxon>Rhabditoidea</taxon>
        <taxon>Rhabditidae</taxon>
        <taxon>Peloderinae</taxon>
        <taxon>Caenorhabditis</taxon>
    </lineage>
</organism>
<dbReference type="Proteomes" id="UP000494206">
    <property type="component" value="Unassembled WGS sequence"/>
</dbReference>
<proteinExistence type="predicted"/>
<name>A0A8S1EB01_9PELO</name>
<dbReference type="AlphaFoldDB" id="A0A8S1EB01"/>
<protein>
    <submittedName>
        <fullName evidence="2">Uncharacterized protein</fullName>
    </submittedName>
</protein>
<gene>
    <name evidence="2" type="ORF">CBOVIS_LOCUS1192</name>
</gene>
<accession>A0A8S1EB01</accession>
<dbReference type="EMBL" id="CADEPM010000001">
    <property type="protein sequence ID" value="CAB3397837.1"/>
    <property type="molecule type" value="Genomic_DNA"/>
</dbReference>
<evidence type="ECO:0000256" key="1">
    <source>
        <dbReference type="SAM" id="MobiDB-lite"/>
    </source>
</evidence>
<evidence type="ECO:0000313" key="3">
    <source>
        <dbReference type="Proteomes" id="UP000494206"/>
    </source>
</evidence>
<sequence length="180" mass="20606">MDPSKKRTEALYAVTAMIIKLGLSERKRRELYRIVDTLRMHQDIMPKNLQCSEVENKAKNLSKVDYEKYDVCTNCSSYFGGRKCNNPGCFEQIQKKNGRKLYLYDSVSQLSEIVEVFGVPEMPKDEVPPPCAPRLPQAASRGTSTPRPCGLSQIRINECSRDALTAVRNLRSRDKGYRYF</sequence>
<keyword evidence="3" id="KW-1185">Reference proteome</keyword>
<feature type="region of interest" description="Disordered" evidence="1">
    <location>
        <begin position="125"/>
        <end position="148"/>
    </location>
</feature>